<dbReference type="Proteomes" id="UP000306229">
    <property type="component" value="Chromosome"/>
</dbReference>
<proteinExistence type="predicted"/>
<evidence type="ECO:0000313" key="4">
    <source>
        <dbReference type="EMBL" id="QCX36933.1"/>
    </source>
</evidence>
<evidence type="ECO:0000256" key="3">
    <source>
        <dbReference type="ARBA" id="ARBA00023237"/>
    </source>
</evidence>
<dbReference type="GO" id="GO:0009279">
    <property type="term" value="C:cell outer membrane"/>
    <property type="evidence" value="ECO:0007669"/>
    <property type="project" value="UniProtKB-SubCell"/>
</dbReference>
<dbReference type="InterPro" id="IPR036942">
    <property type="entry name" value="Beta-barrel_TonB_sf"/>
</dbReference>
<evidence type="ECO:0000313" key="5">
    <source>
        <dbReference type="Proteomes" id="UP000306229"/>
    </source>
</evidence>
<name>A0A5B7TP44_9FLAO</name>
<evidence type="ECO:0000256" key="2">
    <source>
        <dbReference type="ARBA" id="ARBA00023136"/>
    </source>
</evidence>
<keyword evidence="5" id="KW-1185">Reference proteome</keyword>
<gene>
    <name evidence="4" type="ORF">FF125_00225</name>
</gene>
<organism evidence="4 5">
    <name type="scientific">Aureibaculum algae</name>
    <dbReference type="NCBI Taxonomy" id="2584122"/>
    <lineage>
        <taxon>Bacteria</taxon>
        <taxon>Pseudomonadati</taxon>
        <taxon>Bacteroidota</taxon>
        <taxon>Flavobacteriia</taxon>
        <taxon>Flavobacteriales</taxon>
        <taxon>Flavobacteriaceae</taxon>
        <taxon>Aureibaculum</taxon>
    </lineage>
</organism>
<dbReference type="RefSeq" id="WP_138947894.1">
    <property type="nucleotide sequence ID" value="NZ_CP040749.1"/>
</dbReference>
<keyword evidence="3" id="KW-0998">Cell outer membrane</keyword>
<sequence length="243" mass="27763">MPTVDPLWGEPLPQAYYPSWQHSNEVTKTNQLNLMPRVTIEPIKDLFINLQYNYRTNNNKRVYTSTEYQWTLPNGTTGNIISRDQTRVAPTLFTNEYLSPNLFASYSKSIGGHNIDATVGYQNEQYNVYNLNANAFGLLSDNVVSISTAVGDQTVNDDISHWSTESMFGRLGYNYKEKYIARLTYRRDGSSKFEPGNRWAGFPSIELGYNIAKEDFWNIKDISMFKLRASKASLGNQNVGNYL</sequence>
<dbReference type="AlphaFoldDB" id="A0A5B7TP44"/>
<protein>
    <recommendedName>
        <fullName evidence="6">TonB-dependent receptor</fullName>
    </recommendedName>
</protein>
<dbReference type="EMBL" id="CP040749">
    <property type="protein sequence ID" value="QCX36933.1"/>
    <property type="molecule type" value="Genomic_DNA"/>
</dbReference>
<evidence type="ECO:0008006" key="6">
    <source>
        <dbReference type="Google" id="ProtNLM"/>
    </source>
</evidence>
<reference evidence="4 5" key="1">
    <citation type="submission" date="2019-05" db="EMBL/GenBank/DDBJ databases">
        <title>Algicella ahnfeltiae gen. nov., sp. nov., a novel marine bacterium of the family Flavobacteriaceae isolated from a red alga.</title>
        <authorList>
            <person name="Nedashkovskaya O.I."/>
            <person name="Kukhlevskiy A.D."/>
            <person name="Kim S.-G."/>
            <person name="Zhukova N.V."/>
            <person name="Mikhailov V.V."/>
        </authorList>
    </citation>
    <scope>NUCLEOTIDE SEQUENCE [LARGE SCALE GENOMIC DNA]</scope>
    <source>
        <strain evidence="4 5">10Alg115</strain>
    </source>
</reference>
<evidence type="ECO:0000256" key="1">
    <source>
        <dbReference type="ARBA" id="ARBA00004442"/>
    </source>
</evidence>
<keyword evidence="2" id="KW-0472">Membrane</keyword>
<accession>A0A5B7TP44</accession>
<dbReference type="KEGG" id="fbe:FF125_00225"/>
<dbReference type="Gene3D" id="2.40.170.20">
    <property type="entry name" value="TonB-dependent receptor, beta-barrel domain"/>
    <property type="match status" value="1"/>
</dbReference>
<comment type="subcellular location">
    <subcellularLocation>
        <location evidence="1">Cell outer membrane</location>
    </subcellularLocation>
</comment>
<dbReference type="OrthoDB" id="9768177at2"/>
<dbReference type="SUPFAM" id="SSF56935">
    <property type="entry name" value="Porins"/>
    <property type="match status" value="1"/>
</dbReference>